<dbReference type="Pfam" id="PF00814">
    <property type="entry name" value="TsaD"/>
    <property type="match status" value="1"/>
</dbReference>
<evidence type="ECO:0000256" key="6">
    <source>
        <dbReference type="ARBA" id="ARBA00048117"/>
    </source>
</evidence>
<dbReference type="AlphaFoldDB" id="A0A6J2YIT1"/>
<name>A0A6J2YIT1_SITOR</name>
<comment type="subcellular location">
    <subcellularLocation>
        <location evidence="7">Mitochondrion</location>
    </subcellularLocation>
</comment>
<accession>A0A6J2YIT1</accession>
<dbReference type="PANTHER" id="PTHR11735">
    <property type="entry name" value="TRNA N6-ADENOSINE THREONYLCARBAMOYLTRANSFERASE"/>
    <property type="match status" value="1"/>
</dbReference>
<dbReference type="InParanoid" id="A0A6J2YIT1"/>
<evidence type="ECO:0000256" key="2">
    <source>
        <dbReference type="ARBA" id="ARBA00022679"/>
    </source>
</evidence>
<dbReference type="CDD" id="cd24134">
    <property type="entry name" value="ASKHA_NBD_OSGEPL1_QRI7_euk"/>
    <property type="match status" value="1"/>
</dbReference>
<dbReference type="InterPro" id="IPR017861">
    <property type="entry name" value="KAE1/TsaD"/>
</dbReference>
<dbReference type="GeneID" id="115887718"/>
<dbReference type="PRINTS" id="PR00789">
    <property type="entry name" value="OSIALOPTASE"/>
</dbReference>
<keyword evidence="7" id="KW-0496">Mitochondrion</keyword>
<dbReference type="Proteomes" id="UP000504635">
    <property type="component" value="Unplaced"/>
</dbReference>
<sequence length="428" mass="47969">MFLINKSNYFTRLLNRTLNRSIKRYKSSKPGIILGIETSCDDTGCGIVDTEGKILGEALHSQHLTHLRNGGIIPPLAESLHRHTIEKVVQDALDAANLSINQIDAIAATVRPGLPLSLLIGTKYGKYLCKKYSKPFIPIHHMEAHALTARMFDRSIEFPFLVLLISGGHCLLSVVENVDSFLLLGESIDDAPGEAFDKISRRLKLTNLPEYSTLSGGQAIELAASQATNPLQFRFNIPMIKYKDCNFSFSGVKNVCLHHLFREERKYDLPPDAVLPDYKNLCASFLLVTTRHLCHRVQRGIEYVAKKNLIPPDKQTLVVSGGVACNNFIAEALKIVCDNLNYKLVRPPPKLCTDNGIMIAWNGVERWKAGIGIYTEFDNIEIEKSSPLGKRLIEDVVNENISCNWVRLSKLYKSKLNIDEEENVLIKN</sequence>
<evidence type="ECO:0000313" key="9">
    <source>
        <dbReference type="Proteomes" id="UP000504635"/>
    </source>
</evidence>
<dbReference type="InterPro" id="IPR043129">
    <property type="entry name" value="ATPase_NBD"/>
</dbReference>
<dbReference type="InterPro" id="IPR022450">
    <property type="entry name" value="TsaD"/>
</dbReference>
<dbReference type="FunCoup" id="A0A6J2YIT1">
    <property type="interactions" value="1931"/>
</dbReference>
<dbReference type="InterPro" id="IPR000905">
    <property type="entry name" value="Gcp-like_dom"/>
</dbReference>
<comment type="subunit">
    <text evidence="7">Homodimer.</text>
</comment>
<evidence type="ECO:0000256" key="1">
    <source>
        <dbReference type="ARBA" id="ARBA00012156"/>
    </source>
</evidence>
<evidence type="ECO:0000256" key="3">
    <source>
        <dbReference type="ARBA" id="ARBA00022694"/>
    </source>
</evidence>
<dbReference type="GO" id="GO:0061711">
    <property type="term" value="F:tRNA N(6)-L-threonylcarbamoyladenine synthase activity"/>
    <property type="evidence" value="ECO:0007669"/>
    <property type="project" value="UniProtKB-EC"/>
</dbReference>
<evidence type="ECO:0000256" key="7">
    <source>
        <dbReference type="HAMAP-Rule" id="MF_03179"/>
    </source>
</evidence>
<dbReference type="PANTHER" id="PTHR11735:SF6">
    <property type="entry name" value="TRNA N6-ADENOSINE THREONYLCARBAMOYLTRANSFERASE, MITOCHONDRIAL"/>
    <property type="match status" value="1"/>
</dbReference>
<dbReference type="HAMAP" id="MF_01445">
    <property type="entry name" value="TsaD"/>
    <property type="match status" value="1"/>
</dbReference>
<keyword evidence="3 7" id="KW-0819">tRNA processing</keyword>
<reference evidence="10" key="1">
    <citation type="submission" date="2025-08" db="UniProtKB">
        <authorList>
            <consortium name="RefSeq"/>
        </authorList>
    </citation>
    <scope>IDENTIFICATION</scope>
    <source>
        <tissue evidence="10">Gonads</tissue>
    </source>
</reference>
<dbReference type="SUPFAM" id="SSF53067">
    <property type="entry name" value="Actin-like ATPase domain"/>
    <property type="match status" value="1"/>
</dbReference>
<feature type="domain" description="Gcp-like" evidence="8">
    <location>
        <begin position="53"/>
        <end position="361"/>
    </location>
</feature>
<dbReference type="EC" id="2.3.1.234" evidence="1"/>
<dbReference type="GO" id="GO:0002949">
    <property type="term" value="P:tRNA threonylcarbamoyladenosine modification"/>
    <property type="evidence" value="ECO:0007669"/>
    <property type="project" value="UniProtKB-UniRule"/>
</dbReference>
<comment type="cofactor">
    <cofactor evidence="7">
        <name>a divalent metal cation</name>
        <dbReference type="ChEBI" id="CHEBI:60240"/>
    </cofactor>
    <text evidence="7">Binds 1 divalent metal cation per subunit.</text>
</comment>
<keyword evidence="9" id="KW-1185">Reference proteome</keyword>
<keyword evidence="2 7" id="KW-0808">Transferase</keyword>
<comment type="similarity">
    <text evidence="7">Belongs to the KAE1 / TsaD family.</text>
</comment>
<gene>
    <name evidence="10" type="primary">LOC115887718</name>
</gene>
<dbReference type="Gene3D" id="3.30.420.40">
    <property type="match status" value="2"/>
</dbReference>
<comment type="function">
    <text evidence="7">Required for the formation of a threonylcarbamoyl group on adenosine at position 37 (t(6)A37) in mitochondrial tRNAs that read codons beginning with adenine. Probably involved in the transfer of the threonylcarbamoyl moiety of threonylcarbamoyl-AMP (TC-AMP) to the N6 group of A37. Involved in mitochondrial genome maintenance.</text>
</comment>
<dbReference type="GO" id="GO:0046872">
    <property type="term" value="F:metal ion binding"/>
    <property type="evidence" value="ECO:0007669"/>
    <property type="project" value="UniProtKB-KW"/>
</dbReference>
<dbReference type="OrthoDB" id="10259622at2759"/>
<keyword evidence="5 7" id="KW-0012">Acyltransferase</keyword>
<organism evidence="9 10">
    <name type="scientific">Sitophilus oryzae</name>
    <name type="common">Rice weevil</name>
    <name type="synonym">Curculio oryzae</name>
    <dbReference type="NCBI Taxonomy" id="7048"/>
    <lineage>
        <taxon>Eukaryota</taxon>
        <taxon>Metazoa</taxon>
        <taxon>Ecdysozoa</taxon>
        <taxon>Arthropoda</taxon>
        <taxon>Hexapoda</taxon>
        <taxon>Insecta</taxon>
        <taxon>Pterygota</taxon>
        <taxon>Neoptera</taxon>
        <taxon>Endopterygota</taxon>
        <taxon>Coleoptera</taxon>
        <taxon>Polyphaga</taxon>
        <taxon>Cucujiformia</taxon>
        <taxon>Curculionidae</taxon>
        <taxon>Dryophthorinae</taxon>
        <taxon>Sitophilus</taxon>
    </lineage>
</organism>
<evidence type="ECO:0000256" key="5">
    <source>
        <dbReference type="ARBA" id="ARBA00023315"/>
    </source>
</evidence>
<protein>
    <recommendedName>
        <fullName evidence="1">N(6)-L-threonylcarbamoyladenine synthase</fullName>
        <ecNumber evidence="1">2.3.1.234</ecNumber>
    </recommendedName>
</protein>
<proteinExistence type="inferred from homology"/>
<dbReference type="NCBIfam" id="TIGR00329">
    <property type="entry name" value="gcp_kae1"/>
    <property type="match status" value="1"/>
</dbReference>
<evidence type="ECO:0000256" key="4">
    <source>
        <dbReference type="ARBA" id="ARBA00022723"/>
    </source>
</evidence>
<keyword evidence="4 7" id="KW-0479">Metal-binding</keyword>
<evidence type="ECO:0000313" key="10">
    <source>
        <dbReference type="RefSeq" id="XP_030763054.1"/>
    </source>
</evidence>
<dbReference type="KEGG" id="soy:115887718"/>
<dbReference type="RefSeq" id="XP_030763054.1">
    <property type="nucleotide sequence ID" value="XM_030907194.1"/>
</dbReference>
<comment type="catalytic activity">
    <reaction evidence="6 7">
        <text>L-threonylcarbamoyladenylate + adenosine(37) in tRNA = N(6)-L-threonylcarbamoyladenosine(37) in tRNA + AMP + H(+)</text>
        <dbReference type="Rhea" id="RHEA:37059"/>
        <dbReference type="Rhea" id="RHEA-COMP:10162"/>
        <dbReference type="Rhea" id="RHEA-COMP:10163"/>
        <dbReference type="ChEBI" id="CHEBI:15378"/>
        <dbReference type="ChEBI" id="CHEBI:73682"/>
        <dbReference type="ChEBI" id="CHEBI:74411"/>
        <dbReference type="ChEBI" id="CHEBI:74418"/>
        <dbReference type="ChEBI" id="CHEBI:456215"/>
        <dbReference type="EC" id="2.3.1.234"/>
    </reaction>
</comment>
<evidence type="ECO:0000259" key="8">
    <source>
        <dbReference type="Pfam" id="PF00814"/>
    </source>
</evidence>
<dbReference type="GO" id="GO:0005739">
    <property type="term" value="C:mitochondrion"/>
    <property type="evidence" value="ECO:0007669"/>
    <property type="project" value="UniProtKB-SubCell"/>
</dbReference>